<dbReference type="OrthoDB" id="4120859at2"/>
<keyword evidence="2" id="KW-1185">Reference proteome</keyword>
<reference evidence="1" key="1">
    <citation type="submission" date="2021-01" db="EMBL/GenBank/DDBJ databases">
        <title>Whole genome shotgun sequence of Planobispora rosea NBRC 15558.</title>
        <authorList>
            <person name="Komaki H."/>
            <person name="Tamura T."/>
        </authorList>
    </citation>
    <scope>NUCLEOTIDE SEQUENCE</scope>
    <source>
        <strain evidence="1">NBRC 15558</strain>
    </source>
</reference>
<evidence type="ECO:0000313" key="1">
    <source>
        <dbReference type="EMBL" id="GIH82405.1"/>
    </source>
</evidence>
<gene>
    <name evidence="1" type="ORF">Pro02_08130</name>
</gene>
<proteinExistence type="predicted"/>
<accession>A0A8J3RXD4</accession>
<protein>
    <recommendedName>
        <fullName evidence="3">Phosphoglycerate mutase</fullName>
    </recommendedName>
</protein>
<organism evidence="1 2">
    <name type="scientific">Planobispora rosea</name>
    <dbReference type="NCBI Taxonomy" id="35762"/>
    <lineage>
        <taxon>Bacteria</taxon>
        <taxon>Bacillati</taxon>
        <taxon>Actinomycetota</taxon>
        <taxon>Actinomycetes</taxon>
        <taxon>Streptosporangiales</taxon>
        <taxon>Streptosporangiaceae</taxon>
        <taxon>Planobispora</taxon>
    </lineage>
</organism>
<comment type="caution">
    <text evidence="1">The sequence shown here is derived from an EMBL/GenBank/DDBJ whole genome shotgun (WGS) entry which is preliminary data.</text>
</comment>
<dbReference type="Proteomes" id="UP000655044">
    <property type="component" value="Unassembled WGS sequence"/>
</dbReference>
<sequence length="66" mass="7392">MVEQTGDFLRDLAAGWDGRRVLVIAHSANRWALDHLLGGEPLGKLVDAPFAWREGWTHTLPDGWGR</sequence>
<evidence type="ECO:0000313" key="2">
    <source>
        <dbReference type="Proteomes" id="UP000655044"/>
    </source>
</evidence>
<dbReference type="AlphaFoldDB" id="A0A8J3RXD4"/>
<evidence type="ECO:0008006" key="3">
    <source>
        <dbReference type="Google" id="ProtNLM"/>
    </source>
</evidence>
<dbReference type="EMBL" id="BOOI01000006">
    <property type="protein sequence ID" value="GIH82405.1"/>
    <property type="molecule type" value="Genomic_DNA"/>
</dbReference>
<name>A0A8J3RXD4_PLARO</name>